<dbReference type="EMBL" id="MSAG01000012">
    <property type="protein sequence ID" value="PUX23875.1"/>
    <property type="molecule type" value="Genomic_DNA"/>
</dbReference>
<dbReference type="RefSeq" id="WP_075198102.1">
    <property type="nucleotide sequence ID" value="NZ_CP187984.1"/>
</dbReference>
<organism evidence="3">
    <name type="scientific">Cronobacter turicensis</name>
    <dbReference type="NCBI Taxonomy" id="413502"/>
    <lineage>
        <taxon>Bacteria</taxon>
        <taxon>Pseudomonadati</taxon>
        <taxon>Pseudomonadota</taxon>
        <taxon>Gammaproteobacteria</taxon>
        <taxon>Enterobacterales</taxon>
        <taxon>Enterobacteriaceae</taxon>
        <taxon>Cronobacter</taxon>
    </lineage>
</organism>
<dbReference type="AlphaFoldDB" id="A0A2T7B7J7"/>
<dbReference type="Pfam" id="PF24223">
    <property type="entry name" value="MrpH_C"/>
    <property type="match status" value="1"/>
</dbReference>
<dbReference type="InterPro" id="IPR057010">
    <property type="entry name" value="MrpH_C"/>
</dbReference>
<gene>
    <name evidence="3" type="ORF">BS411_08150</name>
</gene>
<feature type="signal peptide" evidence="1">
    <location>
        <begin position="1"/>
        <end position="17"/>
    </location>
</feature>
<feature type="chain" id="PRO_5015469146" description="Fimbrial adhesin MrpH C-terminal domain-containing protein" evidence="1">
    <location>
        <begin position="18"/>
        <end position="264"/>
    </location>
</feature>
<proteinExistence type="predicted"/>
<dbReference type="InterPro" id="IPR036937">
    <property type="entry name" value="Adhesion_dom_fimbrial_sf"/>
</dbReference>
<reference evidence="3" key="1">
    <citation type="submission" date="2016-12" db="EMBL/GenBank/DDBJ databases">
        <title>Analysis of the Molecular Diversity Among Cronobacter Species Isolated from Filth Flies Using a Pan Genomic DNA Microarray.</title>
        <authorList>
            <person name="Pava-Ripoll M."/>
            <person name="Tall B."/>
            <person name="Farber J."/>
            <person name="Fanning S."/>
            <person name="Lehner A."/>
            <person name="Stephan R."/>
            <person name="Pagotto F."/>
            <person name="Iverson C."/>
            <person name="Ziobro G."/>
            <person name="Miller A."/>
            <person name="Pearson R."/>
            <person name="Yan Q."/>
            <person name="Kim M."/>
            <person name="Jeong S."/>
            <person name="Park J."/>
            <person name="Jun S."/>
            <person name="Choi H."/>
            <person name="Chung T."/>
            <person name="Yoo Y."/>
            <person name="Park E."/>
            <person name="Hwang S."/>
            <person name="Lee B."/>
            <person name="Sathyamoorthy V."/>
            <person name="Carter L."/>
            <person name="Mammel M."/>
            <person name="Jackson S."/>
            <person name="Kothary M."/>
            <person name="Patel I."/>
            <person name="Grim C."/>
            <person name="Gopinath G."/>
            <person name="Gangiredla J."/>
            <person name="Chase H."/>
        </authorList>
    </citation>
    <scope>NUCLEOTIDE SEQUENCE [LARGE SCALE GENOMIC DNA]</scope>
    <source>
        <strain evidence="3">MOD1-Sh41s</strain>
    </source>
</reference>
<evidence type="ECO:0000259" key="2">
    <source>
        <dbReference type="Pfam" id="PF24223"/>
    </source>
</evidence>
<evidence type="ECO:0000256" key="1">
    <source>
        <dbReference type="SAM" id="SignalP"/>
    </source>
</evidence>
<comment type="caution">
    <text evidence="3">The sequence shown here is derived from an EMBL/GenBank/DDBJ whole genome shotgun (WGS) entry which is preliminary data.</text>
</comment>
<evidence type="ECO:0000313" key="3">
    <source>
        <dbReference type="EMBL" id="PUX23875.1"/>
    </source>
</evidence>
<keyword evidence="1" id="KW-0732">Signal</keyword>
<dbReference type="Gene3D" id="2.60.40.1090">
    <property type="entry name" value="Fimbrial-type adhesion domain"/>
    <property type="match status" value="1"/>
</dbReference>
<dbReference type="OrthoDB" id="6621256at2"/>
<dbReference type="GO" id="GO:0009289">
    <property type="term" value="C:pilus"/>
    <property type="evidence" value="ECO:0007669"/>
    <property type="project" value="InterPro"/>
</dbReference>
<accession>A0A2T7B7J7</accession>
<name>A0A2T7B7J7_9ENTR</name>
<dbReference type="GO" id="GO:0007155">
    <property type="term" value="P:cell adhesion"/>
    <property type="evidence" value="ECO:0007669"/>
    <property type="project" value="InterPro"/>
</dbReference>
<feature type="domain" description="Fimbrial adhesin MrpH C-terminal" evidence="2">
    <location>
        <begin position="160"/>
        <end position="261"/>
    </location>
</feature>
<protein>
    <recommendedName>
        <fullName evidence="2">Fimbrial adhesin MrpH C-terminal domain-containing protein</fullName>
    </recommendedName>
</protein>
<sequence length="264" mass="28789">MKKFLVMLLFFSMSAMAGKYPVITSITPEFVGMDGFNRYVYDFKITQALVEIGPTSEQLAPSSMGHVFLGTMEGATQMIYSSTVSGPQAGYVTIGDAVRHLYTTWGQRLPNIYHTGNKLTNDDCAGYFYAADYDSVYGMPWSSVIAPAGCVNIPPIEQWCKITTPELQFDHGTITLSDAEGSSVTKNMNVECVDDMAVSFKLMSNDSYIYLDDGKAEIKVNDRALGSKIDLPAGQSVVTVKDMLTGMTSEGAHTGSSVLIMMPY</sequence>